<sequence length="137" mass="15686">MPTPTRTPTPTPQGRPCTTSTQKKMERAAPIKTFSTSDVWEQKHGGDFWMDGLSSLHPDEHPLWGGYIDAAEITPEHTSPFYRQLTLEQFNVLQSILEGSSSKNFPSKAFRKWWPCHFTLNEKAQDAKTTPTQQKWH</sequence>
<evidence type="ECO:0000313" key="2">
    <source>
        <dbReference type="EMBL" id="KLJ07934.1"/>
    </source>
</evidence>
<protein>
    <submittedName>
        <fullName evidence="2">Uncharacterized protein</fullName>
    </submittedName>
</protein>
<evidence type="ECO:0000313" key="3">
    <source>
        <dbReference type="Proteomes" id="UP000053573"/>
    </source>
</evidence>
<dbReference type="Proteomes" id="UP000053573">
    <property type="component" value="Unassembled WGS sequence"/>
</dbReference>
<accession>A0A0H1B920</accession>
<dbReference type="AlphaFoldDB" id="A0A0H1B920"/>
<dbReference type="OrthoDB" id="4188663at2759"/>
<dbReference type="EMBL" id="LDEV01002716">
    <property type="protein sequence ID" value="KLJ07934.1"/>
    <property type="molecule type" value="Genomic_DNA"/>
</dbReference>
<evidence type="ECO:0000256" key="1">
    <source>
        <dbReference type="SAM" id="MobiDB-lite"/>
    </source>
</evidence>
<feature type="compositionally biased region" description="Pro residues" evidence="1">
    <location>
        <begin position="1"/>
        <end position="13"/>
    </location>
</feature>
<organism evidence="2 3">
    <name type="scientific">Blastomyces silverae</name>
    <dbReference type="NCBI Taxonomy" id="2060906"/>
    <lineage>
        <taxon>Eukaryota</taxon>
        <taxon>Fungi</taxon>
        <taxon>Dikarya</taxon>
        <taxon>Ascomycota</taxon>
        <taxon>Pezizomycotina</taxon>
        <taxon>Eurotiomycetes</taxon>
        <taxon>Eurotiomycetidae</taxon>
        <taxon>Onygenales</taxon>
        <taxon>Ajellomycetaceae</taxon>
        <taxon>Blastomyces</taxon>
    </lineage>
</organism>
<reference evidence="3" key="1">
    <citation type="journal article" date="2015" name="PLoS Genet.">
        <title>The dynamic genome and transcriptome of the human fungal pathogen Blastomyces and close relative Emmonsia.</title>
        <authorList>
            <person name="Munoz J.F."/>
            <person name="Gauthier G.M."/>
            <person name="Desjardins C.A."/>
            <person name="Gallo J.E."/>
            <person name="Holder J."/>
            <person name="Sullivan T.D."/>
            <person name="Marty A.J."/>
            <person name="Carmen J.C."/>
            <person name="Chen Z."/>
            <person name="Ding L."/>
            <person name="Gujja S."/>
            <person name="Magrini V."/>
            <person name="Misas E."/>
            <person name="Mitreva M."/>
            <person name="Priest M."/>
            <person name="Saif S."/>
            <person name="Whiston E.A."/>
            <person name="Young S."/>
            <person name="Zeng Q."/>
            <person name="Goldman W.E."/>
            <person name="Mardis E.R."/>
            <person name="Taylor J.W."/>
            <person name="McEwen J.G."/>
            <person name="Clay O.K."/>
            <person name="Klein B.S."/>
            <person name="Cuomo C.A."/>
        </authorList>
    </citation>
    <scope>NUCLEOTIDE SEQUENCE [LARGE SCALE GENOMIC DNA]</scope>
    <source>
        <strain evidence="3">UAMH 139</strain>
    </source>
</reference>
<feature type="region of interest" description="Disordered" evidence="1">
    <location>
        <begin position="1"/>
        <end position="36"/>
    </location>
</feature>
<comment type="caution">
    <text evidence="2">The sequence shown here is derived from an EMBL/GenBank/DDBJ whole genome shotgun (WGS) entry which is preliminary data.</text>
</comment>
<name>A0A0H1B920_9EURO</name>
<keyword evidence="3" id="KW-1185">Reference proteome</keyword>
<gene>
    <name evidence="2" type="ORF">EMPG_16591</name>
</gene>
<proteinExistence type="predicted"/>